<dbReference type="AlphaFoldDB" id="A0A061RB89"/>
<reference evidence="1" key="1">
    <citation type="submission" date="2014-05" db="EMBL/GenBank/DDBJ databases">
        <title>The transcriptome of the halophilic microalga Tetraselmis sp. GSL018 isolated from the Great Salt Lake, Utah.</title>
        <authorList>
            <person name="Jinkerson R.E."/>
            <person name="D'Adamo S."/>
            <person name="Posewitz M.C."/>
        </authorList>
    </citation>
    <scope>NUCLEOTIDE SEQUENCE</scope>
    <source>
        <strain evidence="1">GSL018</strain>
    </source>
</reference>
<sequence>LNSLSDLLEALRDSGLHAARLSTEDVAAAAAPNLHAAADAKALAAARVLGEQMIVAELKGTNAVAKLQMLMHPNSVGMTRGCSRGAVVQYRHQALVSSSKHSAWQQLNHYFP</sequence>
<protein>
    <submittedName>
        <fullName evidence="1">Uncharacterized protein</fullName>
    </submittedName>
</protein>
<organism evidence="1">
    <name type="scientific">Tetraselmis sp. GSL018</name>
    <dbReference type="NCBI Taxonomy" id="582737"/>
    <lineage>
        <taxon>Eukaryota</taxon>
        <taxon>Viridiplantae</taxon>
        <taxon>Chlorophyta</taxon>
        <taxon>core chlorophytes</taxon>
        <taxon>Chlorodendrophyceae</taxon>
        <taxon>Chlorodendrales</taxon>
        <taxon>Chlorodendraceae</taxon>
        <taxon>Tetraselmis</taxon>
    </lineage>
</organism>
<proteinExistence type="predicted"/>
<feature type="non-terminal residue" evidence="1">
    <location>
        <position position="1"/>
    </location>
</feature>
<name>A0A061RB89_9CHLO</name>
<evidence type="ECO:0000313" key="1">
    <source>
        <dbReference type="EMBL" id="JAC70202.1"/>
    </source>
</evidence>
<accession>A0A061RB89</accession>
<gene>
    <name evidence="1" type="ORF">TSPGSL018_4672</name>
</gene>
<dbReference type="EMBL" id="GBEZ01016011">
    <property type="protein sequence ID" value="JAC70202.1"/>
    <property type="molecule type" value="Transcribed_RNA"/>
</dbReference>